<sequence>MKVSVIIMLAVSLTVRAATDVPSNDMPAELTARGVEVPAEGSSFDKGNTLKHVRYRRSKSSSKKSGGRKSSSHFPRSKSSSSKSGKKKSGSRSSLGDVCYKDSKLVYNTEKMGFR</sequence>
<protein>
    <submittedName>
        <fullName evidence="4">Uncharacterized protein</fullName>
    </submittedName>
</protein>
<reference evidence="3 4" key="1">
    <citation type="journal article" date="2019" name="Mol. Biol. Evol.">
        <title>Blast fungal genomes show frequent chromosomal changes, gene gains and losses, and effector gene turnover.</title>
        <authorList>
            <person name="Gomez Luciano L.B."/>
            <person name="Jason Tsai I."/>
            <person name="Chuma I."/>
            <person name="Tosa Y."/>
            <person name="Chen Y.H."/>
            <person name="Li J.Y."/>
            <person name="Li M.Y."/>
            <person name="Jade Lu M.Y."/>
            <person name="Nakayashiki H."/>
            <person name="Li W.H."/>
        </authorList>
    </citation>
    <scope>NUCLEOTIDE SEQUENCE [LARGE SCALE GENOMIC DNA]</scope>
    <source>
        <strain evidence="3 4">NI907</strain>
    </source>
</reference>
<evidence type="ECO:0000313" key="3">
    <source>
        <dbReference type="Proteomes" id="UP000515153"/>
    </source>
</evidence>
<evidence type="ECO:0000313" key="4">
    <source>
        <dbReference type="RefSeq" id="XP_030980356.1"/>
    </source>
</evidence>
<evidence type="ECO:0000256" key="1">
    <source>
        <dbReference type="SAM" id="MobiDB-lite"/>
    </source>
</evidence>
<dbReference type="OrthoDB" id="10420285at2759"/>
<feature type="chain" id="PRO_5028460653" evidence="2">
    <location>
        <begin position="18"/>
        <end position="115"/>
    </location>
</feature>
<gene>
    <name evidence="4" type="ORF">PgNI_10179</name>
</gene>
<dbReference type="KEGG" id="pgri:PgNI_10179"/>
<dbReference type="RefSeq" id="XP_030980356.1">
    <property type="nucleotide sequence ID" value="XM_031130153.1"/>
</dbReference>
<keyword evidence="3" id="KW-1185">Reference proteome</keyword>
<keyword evidence="2" id="KW-0732">Signal</keyword>
<name>A0A6P8AZG1_PYRGI</name>
<dbReference type="AlphaFoldDB" id="A0A6P8AZG1"/>
<feature type="region of interest" description="Disordered" evidence="1">
    <location>
        <begin position="38"/>
        <end position="96"/>
    </location>
</feature>
<feature type="compositionally biased region" description="Low complexity" evidence="1">
    <location>
        <begin position="72"/>
        <end position="83"/>
    </location>
</feature>
<organism evidence="3 4">
    <name type="scientific">Pyricularia grisea</name>
    <name type="common">Crabgrass-specific blast fungus</name>
    <name type="synonym">Magnaporthe grisea</name>
    <dbReference type="NCBI Taxonomy" id="148305"/>
    <lineage>
        <taxon>Eukaryota</taxon>
        <taxon>Fungi</taxon>
        <taxon>Dikarya</taxon>
        <taxon>Ascomycota</taxon>
        <taxon>Pezizomycotina</taxon>
        <taxon>Sordariomycetes</taxon>
        <taxon>Sordariomycetidae</taxon>
        <taxon>Magnaporthales</taxon>
        <taxon>Pyriculariaceae</taxon>
        <taxon>Pyricularia</taxon>
    </lineage>
</organism>
<evidence type="ECO:0000256" key="2">
    <source>
        <dbReference type="SAM" id="SignalP"/>
    </source>
</evidence>
<accession>A0A6P8AZG1</accession>
<feature type="compositionally biased region" description="Basic residues" evidence="1">
    <location>
        <begin position="49"/>
        <end position="71"/>
    </location>
</feature>
<proteinExistence type="predicted"/>
<dbReference type="GeneID" id="41965061"/>
<dbReference type="Proteomes" id="UP000515153">
    <property type="component" value="Chromosome VII"/>
</dbReference>
<reference evidence="4" key="2">
    <citation type="submission" date="2019-10" db="EMBL/GenBank/DDBJ databases">
        <authorList>
            <consortium name="NCBI Genome Project"/>
        </authorList>
    </citation>
    <scope>NUCLEOTIDE SEQUENCE</scope>
    <source>
        <strain evidence="4">NI907</strain>
    </source>
</reference>
<reference evidence="4" key="3">
    <citation type="submission" date="2025-08" db="UniProtKB">
        <authorList>
            <consortium name="RefSeq"/>
        </authorList>
    </citation>
    <scope>IDENTIFICATION</scope>
    <source>
        <strain evidence="4">NI907</strain>
    </source>
</reference>
<feature type="signal peptide" evidence="2">
    <location>
        <begin position="1"/>
        <end position="17"/>
    </location>
</feature>